<feature type="transmembrane region" description="Helical" evidence="4">
    <location>
        <begin position="116"/>
        <end position="136"/>
    </location>
</feature>
<evidence type="ECO:0000256" key="4">
    <source>
        <dbReference type="SAM" id="Phobius"/>
    </source>
</evidence>
<sequence>MQALPLPILSFVLSAAACVMIWRLEVGSALARGLFTAVFALIAATTLLTGLRFGYGVESFAPVQRVVPLFIGPLIYLGFLAYTRPPAQMRRPIVLHLSIWAIVAVLPQVIPSVRVGYDAAIAVSYLVAAIGILQIWRRGADALALAPLELTRGLRVWMLVAASMLAVMLVFDAAIAVSFATGQREEALTLISAGSVVSALGLLAAIISFSNRRTPEAAISPPPAAPTATVPDEARQLEHRTKELLVDTRLFLDTDLTLDRLAKRLHVPARALSEAINQTQNMNVSQYVNSFRLTHAAQLLATTDLTVTQVTEHSGFLTRSNFYREFERVFAMSPTAYRKAKKS</sequence>
<evidence type="ECO:0000259" key="5">
    <source>
        <dbReference type="PROSITE" id="PS01124"/>
    </source>
</evidence>
<evidence type="ECO:0000313" key="6">
    <source>
        <dbReference type="EMBL" id="QXL87426.1"/>
    </source>
</evidence>
<dbReference type="EMBL" id="JAIMBW010000001">
    <property type="protein sequence ID" value="MBY4894796.1"/>
    <property type="molecule type" value="Genomic_DNA"/>
</dbReference>
<accession>A0A975YFJ9</accession>
<dbReference type="InterPro" id="IPR018060">
    <property type="entry name" value="HTH_AraC"/>
</dbReference>
<keyword evidence="2" id="KW-0238">DNA-binding</keyword>
<dbReference type="SMART" id="SM00342">
    <property type="entry name" value="HTH_ARAC"/>
    <property type="match status" value="1"/>
</dbReference>
<keyword evidence="7" id="KW-1185">Reference proteome</keyword>
<reference evidence="6 7" key="1">
    <citation type="submission" date="2021-07" db="EMBL/GenBank/DDBJ databases">
        <title>Karlodiniumbacter phycospheric gen. nov., sp. nov., a phycosphere bacterium isolated from karlodinium veneficum.</title>
        <authorList>
            <person name="Peng Y."/>
            <person name="Jiang L."/>
            <person name="Lee J."/>
        </authorList>
    </citation>
    <scope>NUCLEOTIDE SEQUENCE</scope>
    <source>
        <strain evidence="6 7">N5</strain>
    </source>
</reference>
<feature type="transmembrane region" description="Helical" evidence="4">
    <location>
        <begin position="6"/>
        <end position="22"/>
    </location>
</feature>
<dbReference type="Proteomes" id="UP000693972">
    <property type="component" value="Unassembled WGS sequence"/>
</dbReference>
<dbReference type="PROSITE" id="PS00041">
    <property type="entry name" value="HTH_ARAC_FAMILY_1"/>
    <property type="match status" value="1"/>
</dbReference>
<keyword evidence="4" id="KW-0812">Transmembrane</keyword>
<evidence type="ECO:0000256" key="2">
    <source>
        <dbReference type="ARBA" id="ARBA00023125"/>
    </source>
</evidence>
<dbReference type="InterPro" id="IPR018062">
    <property type="entry name" value="HTH_AraC-typ_CS"/>
</dbReference>
<dbReference type="InterPro" id="IPR009057">
    <property type="entry name" value="Homeodomain-like_sf"/>
</dbReference>
<protein>
    <submittedName>
        <fullName evidence="6">Helix-turn-helix transcriptional regulator</fullName>
    </submittedName>
</protein>
<keyword evidence="1" id="KW-0805">Transcription regulation</keyword>
<dbReference type="PANTHER" id="PTHR43280">
    <property type="entry name" value="ARAC-FAMILY TRANSCRIPTIONAL REGULATOR"/>
    <property type="match status" value="1"/>
</dbReference>
<feature type="transmembrane region" description="Helical" evidence="4">
    <location>
        <begin position="34"/>
        <end position="55"/>
    </location>
</feature>
<evidence type="ECO:0000256" key="3">
    <source>
        <dbReference type="ARBA" id="ARBA00023163"/>
    </source>
</evidence>
<gene>
    <name evidence="6" type="ORF">KUL25_18725</name>
</gene>
<dbReference type="PANTHER" id="PTHR43280:SF2">
    <property type="entry name" value="HTH-TYPE TRANSCRIPTIONAL REGULATOR EXSA"/>
    <property type="match status" value="1"/>
</dbReference>
<dbReference type="AlphaFoldDB" id="A0A975YFJ9"/>
<keyword evidence="4" id="KW-0472">Membrane</keyword>
<dbReference type="Gene3D" id="1.10.10.60">
    <property type="entry name" value="Homeodomain-like"/>
    <property type="match status" value="1"/>
</dbReference>
<feature type="transmembrane region" description="Helical" evidence="4">
    <location>
        <begin position="187"/>
        <end position="209"/>
    </location>
</feature>
<evidence type="ECO:0000256" key="1">
    <source>
        <dbReference type="ARBA" id="ARBA00023015"/>
    </source>
</evidence>
<dbReference type="EMBL" id="CP078073">
    <property type="protein sequence ID" value="QXL87426.1"/>
    <property type="molecule type" value="Genomic_DNA"/>
</dbReference>
<organism evidence="6">
    <name type="scientific">Gymnodinialimonas phycosphaerae</name>
    <dbReference type="NCBI Taxonomy" id="2841589"/>
    <lineage>
        <taxon>Bacteria</taxon>
        <taxon>Pseudomonadati</taxon>
        <taxon>Pseudomonadota</taxon>
        <taxon>Alphaproteobacteria</taxon>
        <taxon>Rhodobacterales</taxon>
        <taxon>Paracoccaceae</taxon>
        <taxon>Gymnodinialimonas</taxon>
    </lineage>
</organism>
<dbReference type="GO" id="GO:0043565">
    <property type="term" value="F:sequence-specific DNA binding"/>
    <property type="evidence" value="ECO:0007669"/>
    <property type="project" value="InterPro"/>
</dbReference>
<proteinExistence type="predicted"/>
<feature type="domain" description="HTH araC/xylS-type" evidence="5">
    <location>
        <begin position="242"/>
        <end position="340"/>
    </location>
</feature>
<dbReference type="Pfam" id="PF12833">
    <property type="entry name" value="HTH_18"/>
    <property type="match status" value="1"/>
</dbReference>
<dbReference type="PROSITE" id="PS01124">
    <property type="entry name" value="HTH_ARAC_FAMILY_2"/>
    <property type="match status" value="1"/>
</dbReference>
<feature type="transmembrane region" description="Helical" evidence="4">
    <location>
        <begin position="61"/>
        <end position="81"/>
    </location>
</feature>
<feature type="transmembrane region" description="Helical" evidence="4">
    <location>
        <begin position="156"/>
        <end position="181"/>
    </location>
</feature>
<feature type="transmembrane region" description="Helical" evidence="4">
    <location>
        <begin position="93"/>
        <end position="110"/>
    </location>
</feature>
<dbReference type="GO" id="GO:0003700">
    <property type="term" value="F:DNA-binding transcription factor activity"/>
    <property type="evidence" value="ECO:0007669"/>
    <property type="project" value="InterPro"/>
</dbReference>
<keyword evidence="3" id="KW-0804">Transcription</keyword>
<evidence type="ECO:0000313" key="7">
    <source>
        <dbReference type="Proteomes" id="UP000693972"/>
    </source>
</evidence>
<name>A0A975YFJ9_9RHOB</name>
<keyword evidence="4" id="KW-1133">Transmembrane helix</keyword>
<dbReference type="SUPFAM" id="SSF46689">
    <property type="entry name" value="Homeodomain-like"/>
    <property type="match status" value="1"/>
</dbReference>
<dbReference type="RefSeq" id="WP_257894303.1">
    <property type="nucleotide sequence ID" value="NZ_JAIMBW010000001.1"/>
</dbReference>